<accession>A0AAE0F739</accession>
<gene>
    <name evidence="2" type="ORF">CYMTET_37932</name>
</gene>
<name>A0AAE0F739_9CHLO</name>
<feature type="compositionally biased region" description="Polar residues" evidence="1">
    <location>
        <begin position="1"/>
        <end position="10"/>
    </location>
</feature>
<protein>
    <submittedName>
        <fullName evidence="2">Uncharacterized protein</fullName>
    </submittedName>
</protein>
<feature type="region of interest" description="Disordered" evidence="1">
    <location>
        <begin position="1"/>
        <end position="46"/>
    </location>
</feature>
<keyword evidence="3" id="KW-1185">Reference proteome</keyword>
<dbReference type="Proteomes" id="UP001190700">
    <property type="component" value="Unassembled WGS sequence"/>
</dbReference>
<reference evidence="2 3" key="1">
    <citation type="journal article" date="2015" name="Genome Biol. Evol.">
        <title>Comparative Genomics of a Bacterivorous Green Alga Reveals Evolutionary Causalities and Consequences of Phago-Mixotrophic Mode of Nutrition.</title>
        <authorList>
            <person name="Burns J.A."/>
            <person name="Paasch A."/>
            <person name="Narechania A."/>
            <person name="Kim E."/>
        </authorList>
    </citation>
    <scope>NUCLEOTIDE SEQUENCE [LARGE SCALE GENOMIC DNA]</scope>
    <source>
        <strain evidence="2 3">PLY_AMNH</strain>
    </source>
</reference>
<sequence>MSTSHPSPGQTKPWISPGYNPHKEAVAPRGHRPPSTPSDLGIRQDRTHRIVVPSFYKVHGSVEHQFDSCTWQSEYGHKYQNNK</sequence>
<proteinExistence type="predicted"/>
<comment type="caution">
    <text evidence="2">The sequence shown here is derived from an EMBL/GenBank/DDBJ whole genome shotgun (WGS) entry which is preliminary data.</text>
</comment>
<evidence type="ECO:0000313" key="2">
    <source>
        <dbReference type="EMBL" id="KAK3252790.1"/>
    </source>
</evidence>
<organism evidence="2 3">
    <name type="scientific">Cymbomonas tetramitiformis</name>
    <dbReference type="NCBI Taxonomy" id="36881"/>
    <lineage>
        <taxon>Eukaryota</taxon>
        <taxon>Viridiplantae</taxon>
        <taxon>Chlorophyta</taxon>
        <taxon>Pyramimonadophyceae</taxon>
        <taxon>Pyramimonadales</taxon>
        <taxon>Pyramimonadaceae</taxon>
        <taxon>Cymbomonas</taxon>
    </lineage>
</organism>
<evidence type="ECO:0000256" key="1">
    <source>
        <dbReference type="SAM" id="MobiDB-lite"/>
    </source>
</evidence>
<evidence type="ECO:0000313" key="3">
    <source>
        <dbReference type="Proteomes" id="UP001190700"/>
    </source>
</evidence>
<dbReference type="EMBL" id="LGRX02025197">
    <property type="protein sequence ID" value="KAK3252790.1"/>
    <property type="molecule type" value="Genomic_DNA"/>
</dbReference>
<dbReference type="AlphaFoldDB" id="A0AAE0F739"/>